<keyword evidence="1" id="KW-0521">NADP</keyword>
<evidence type="ECO:0000256" key="2">
    <source>
        <dbReference type="SAM" id="MobiDB-lite"/>
    </source>
</evidence>
<sequence>MSNDVRMWAVLYDRYGPPEVLYVGEVPKPVAGPGQVLVRVASSSVNGGELYGRAGRVRLVTGFGGFPHRVGVDFAGEVAAVGRNVPDFAPGDRVWGLLPADSAPPRSSSPYPRDGWPPPLPASTWPRLRPCPWPAQR</sequence>
<dbReference type="InterPro" id="IPR051603">
    <property type="entry name" value="Zinc-ADH_QOR/CCCR"/>
</dbReference>
<dbReference type="PANTHER" id="PTHR44154:SF1">
    <property type="entry name" value="QUINONE OXIDOREDUCTASE"/>
    <property type="match status" value="1"/>
</dbReference>
<dbReference type="AlphaFoldDB" id="A0A841CTN2"/>
<proteinExistence type="predicted"/>
<protein>
    <submittedName>
        <fullName evidence="4">NADPH:quinone reductase-like Zn-dependent oxidoreductase</fullName>
    </submittedName>
</protein>
<dbReference type="PANTHER" id="PTHR44154">
    <property type="entry name" value="QUINONE OXIDOREDUCTASE"/>
    <property type="match status" value="1"/>
</dbReference>
<keyword evidence="5" id="KW-1185">Reference proteome</keyword>
<dbReference type="EMBL" id="JACHJN010000019">
    <property type="protein sequence ID" value="MBB5960660.1"/>
    <property type="molecule type" value="Genomic_DNA"/>
</dbReference>
<evidence type="ECO:0000259" key="3">
    <source>
        <dbReference type="Pfam" id="PF08240"/>
    </source>
</evidence>
<organism evidence="4 5">
    <name type="scientific">Saccharothrix tamanrassetensis</name>
    <dbReference type="NCBI Taxonomy" id="1051531"/>
    <lineage>
        <taxon>Bacteria</taxon>
        <taxon>Bacillati</taxon>
        <taxon>Actinomycetota</taxon>
        <taxon>Actinomycetes</taxon>
        <taxon>Pseudonocardiales</taxon>
        <taxon>Pseudonocardiaceae</taxon>
        <taxon>Saccharothrix</taxon>
    </lineage>
</organism>
<feature type="domain" description="Alcohol dehydrogenase-like N-terminal" evidence="3">
    <location>
        <begin position="32"/>
        <end position="95"/>
    </location>
</feature>
<dbReference type="Gene3D" id="3.90.180.10">
    <property type="entry name" value="Medium-chain alcohol dehydrogenases, catalytic domain"/>
    <property type="match status" value="1"/>
</dbReference>
<comment type="caution">
    <text evidence="4">The sequence shown here is derived from an EMBL/GenBank/DDBJ whole genome shotgun (WGS) entry which is preliminary data.</text>
</comment>
<evidence type="ECO:0000313" key="5">
    <source>
        <dbReference type="Proteomes" id="UP000547510"/>
    </source>
</evidence>
<evidence type="ECO:0000256" key="1">
    <source>
        <dbReference type="ARBA" id="ARBA00022857"/>
    </source>
</evidence>
<dbReference type="SUPFAM" id="SSF50129">
    <property type="entry name" value="GroES-like"/>
    <property type="match status" value="1"/>
</dbReference>
<dbReference type="InterPro" id="IPR011032">
    <property type="entry name" value="GroES-like_sf"/>
</dbReference>
<dbReference type="RefSeq" id="WP_312865256.1">
    <property type="nucleotide sequence ID" value="NZ_JACHJN010000019.1"/>
</dbReference>
<dbReference type="Proteomes" id="UP000547510">
    <property type="component" value="Unassembled WGS sequence"/>
</dbReference>
<reference evidence="4 5" key="1">
    <citation type="submission" date="2020-08" db="EMBL/GenBank/DDBJ databases">
        <title>Genomic Encyclopedia of Type Strains, Phase III (KMG-III): the genomes of soil and plant-associated and newly described type strains.</title>
        <authorList>
            <person name="Whitman W."/>
        </authorList>
    </citation>
    <scope>NUCLEOTIDE SEQUENCE [LARGE SCALE GENOMIC DNA]</scope>
    <source>
        <strain evidence="4 5">CECT 8640</strain>
    </source>
</reference>
<name>A0A841CTN2_9PSEU</name>
<feature type="compositionally biased region" description="Low complexity" evidence="2">
    <location>
        <begin position="99"/>
        <end position="114"/>
    </location>
</feature>
<gene>
    <name evidence="4" type="ORF">FHS29_007288</name>
</gene>
<evidence type="ECO:0000313" key="4">
    <source>
        <dbReference type="EMBL" id="MBB5960660.1"/>
    </source>
</evidence>
<dbReference type="InterPro" id="IPR013154">
    <property type="entry name" value="ADH-like_N"/>
</dbReference>
<accession>A0A841CTN2</accession>
<feature type="region of interest" description="Disordered" evidence="2">
    <location>
        <begin position="99"/>
        <end position="137"/>
    </location>
</feature>
<dbReference type="Pfam" id="PF08240">
    <property type="entry name" value="ADH_N"/>
    <property type="match status" value="1"/>
</dbReference>